<gene>
    <name evidence="1" type="ORF">DPMN_005343</name>
</gene>
<reference evidence="1" key="2">
    <citation type="submission" date="2020-11" db="EMBL/GenBank/DDBJ databases">
        <authorList>
            <person name="McCartney M.A."/>
            <person name="Auch B."/>
            <person name="Kono T."/>
            <person name="Mallez S."/>
            <person name="Becker A."/>
            <person name="Gohl D.M."/>
            <person name="Silverstein K.A.T."/>
            <person name="Koren S."/>
            <person name="Bechman K.B."/>
            <person name="Herman A."/>
            <person name="Abrahante J.E."/>
            <person name="Garbe J."/>
        </authorList>
    </citation>
    <scope>NUCLEOTIDE SEQUENCE</scope>
    <source>
        <strain evidence="1">Duluth1</strain>
        <tissue evidence="1">Whole animal</tissue>
    </source>
</reference>
<dbReference type="EMBL" id="JAIWYP010000001">
    <property type="protein sequence ID" value="KAH3881416.1"/>
    <property type="molecule type" value="Genomic_DNA"/>
</dbReference>
<evidence type="ECO:0000313" key="2">
    <source>
        <dbReference type="Proteomes" id="UP000828390"/>
    </source>
</evidence>
<dbReference type="Proteomes" id="UP000828390">
    <property type="component" value="Unassembled WGS sequence"/>
</dbReference>
<organism evidence="1 2">
    <name type="scientific">Dreissena polymorpha</name>
    <name type="common">Zebra mussel</name>
    <name type="synonym">Mytilus polymorpha</name>
    <dbReference type="NCBI Taxonomy" id="45954"/>
    <lineage>
        <taxon>Eukaryota</taxon>
        <taxon>Metazoa</taxon>
        <taxon>Spiralia</taxon>
        <taxon>Lophotrochozoa</taxon>
        <taxon>Mollusca</taxon>
        <taxon>Bivalvia</taxon>
        <taxon>Autobranchia</taxon>
        <taxon>Heteroconchia</taxon>
        <taxon>Euheterodonta</taxon>
        <taxon>Imparidentia</taxon>
        <taxon>Neoheterodontei</taxon>
        <taxon>Myida</taxon>
        <taxon>Dreissenoidea</taxon>
        <taxon>Dreissenidae</taxon>
        <taxon>Dreissena</taxon>
    </lineage>
</organism>
<proteinExistence type="predicted"/>
<comment type="caution">
    <text evidence="1">The sequence shown here is derived from an EMBL/GenBank/DDBJ whole genome shotgun (WGS) entry which is preliminary data.</text>
</comment>
<reference evidence="1" key="1">
    <citation type="journal article" date="2019" name="bioRxiv">
        <title>The Genome of the Zebra Mussel, Dreissena polymorpha: A Resource for Invasive Species Research.</title>
        <authorList>
            <person name="McCartney M.A."/>
            <person name="Auch B."/>
            <person name="Kono T."/>
            <person name="Mallez S."/>
            <person name="Zhang Y."/>
            <person name="Obille A."/>
            <person name="Becker A."/>
            <person name="Abrahante J.E."/>
            <person name="Garbe J."/>
            <person name="Badalamenti J.P."/>
            <person name="Herman A."/>
            <person name="Mangelson H."/>
            <person name="Liachko I."/>
            <person name="Sullivan S."/>
            <person name="Sone E.D."/>
            <person name="Koren S."/>
            <person name="Silverstein K.A.T."/>
            <person name="Beckman K.B."/>
            <person name="Gohl D.M."/>
        </authorList>
    </citation>
    <scope>NUCLEOTIDE SEQUENCE</scope>
    <source>
        <strain evidence="1">Duluth1</strain>
        <tissue evidence="1">Whole animal</tissue>
    </source>
</reference>
<accession>A0A9D4RTT5</accession>
<keyword evidence="2" id="KW-1185">Reference proteome</keyword>
<name>A0A9D4RTT5_DREPO</name>
<evidence type="ECO:0000313" key="1">
    <source>
        <dbReference type="EMBL" id="KAH3881416.1"/>
    </source>
</evidence>
<dbReference type="AlphaFoldDB" id="A0A9D4RTT5"/>
<sequence>MPKIVLMPKAASIALDQSAQLLSLVRSLRVFYNTIYYKVTQGFMFPLENRVVARAMLATYGMRPIFT</sequence>
<protein>
    <submittedName>
        <fullName evidence="1">Uncharacterized protein</fullName>
    </submittedName>
</protein>